<gene>
    <name evidence="3" type="ORF">AB1Y20_001049</name>
</gene>
<dbReference type="AlphaFoldDB" id="A0AB34KBH2"/>
<evidence type="ECO:0000313" key="3">
    <source>
        <dbReference type="EMBL" id="KAL1530131.1"/>
    </source>
</evidence>
<keyword evidence="1" id="KW-0378">Hydrolase</keyword>
<dbReference type="EMBL" id="JBGBPQ010000001">
    <property type="protein sequence ID" value="KAL1530131.1"/>
    <property type="molecule type" value="Genomic_DNA"/>
</dbReference>
<name>A0AB34KBH2_PRYPA</name>
<keyword evidence="4" id="KW-1185">Reference proteome</keyword>
<dbReference type="PANTHER" id="PTHR48153:SF3">
    <property type="entry name" value="INACTIVE UFM1-SPECIFIC PROTEASE 1"/>
    <property type="match status" value="1"/>
</dbReference>
<evidence type="ECO:0000256" key="1">
    <source>
        <dbReference type="ARBA" id="ARBA00022801"/>
    </source>
</evidence>
<accession>A0AB34KBH2</accession>
<reference evidence="3 4" key="1">
    <citation type="journal article" date="2024" name="Science">
        <title>Giant polyketide synthase enzymes in the biosynthesis of giant marine polyether toxins.</title>
        <authorList>
            <person name="Fallon T.R."/>
            <person name="Shende V.V."/>
            <person name="Wierzbicki I.H."/>
            <person name="Pendleton A.L."/>
            <person name="Watervoot N.F."/>
            <person name="Auber R.P."/>
            <person name="Gonzalez D.J."/>
            <person name="Wisecaver J.H."/>
            <person name="Moore B.S."/>
        </authorList>
    </citation>
    <scope>NUCLEOTIDE SEQUENCE [LARGE SCALE GENOMIC DNA]</scope>
    <source>
        <strain evidence="3 4">12B1</strain>
    </source>
</reference>
<dbReference type="Pfam" id="PF07910">
    <property type="entry name" value="Peptidase_C78"/>
    <property type="match status" value="1"/>
</dbReference>
<sequence length="241" mass="25200">MPVAPALLPVEQIQRPPAVSVHLVSGAVRYYHYGVDGSDDHGWGCGYRTVQTMLSWLSPELPPSLPTLQRVLSNAYPAVYPGPRGWIGVNDAAVLVNLLQNAEVKVLTIPSGQAADSVLAELAEHFDHGGGPVMVGGGGDPYSKTVLGVSQSPAALLVMDPHYSGTALTAAEAAQLEPLWAGAWIGWKPLRFCLPSALFYNFGLLRCGTCNSTGTSPQGGAIPAEWTSAIEVVASGNANDA</sequence>
<proteinExistence type="predicted"/>
<feature type="domain" description="UFSP1/2/DUB catalytic" evidence="2">
    <location>
        <begin position="21"/>
        <end position="187"/>
    </location>
</feature>
<dbReference type="GO" id="GO:0071567">
    <property type="term" value="F:deUFMylase activity"/>
    <property type="evidence" value="ECO:0007669"/>
    <property type="project" value="TreeGrafter"/>
</dbReference>
<evidence type="ECO:0000259" key="2">
    <source>
        <dbReference type="Pfam" id="PF07910"/>
    </source>
</evidence>
<dbReference type="PANTHER" id="PTHR48153">
    <property type="entry name" value="UFM1-SPECIFIC PROTEASE 2"/>
    <property type="match status" value="1"/>
</dbReference>
<dbReference type="Gene3D" id="3.90.70.130">
    <property type="match status" value="1"/>
</dbReference>
<evidence type="ECO:0000313" key="4">
    <source>
        <dbReference type="Proteomes" id="UP001515480"/>
    </source>
</evidence>
<protein>
    <recommendedName>
        <fullName evidence="2">UFSP1/2/DUB catalytic domain-containing protein</fullName>
    </recommendedName>
</protein>
<comment type="caution">
    <text evidence="3">The sequence shown here is derived from an EMBL/GenBank/DDBJ whole genome shotgun (WGS) entry which is preliminary data.</text>
</comment>
<organism evidence="3 4">
    <name type="scientific">Prymnesium parvum</name>
    <name type="common">Toxic golden alga</name>
    <dbReference type="NCBI Taxonomy" id="97485"/>
    <lineage>
        <taxon>Eukaryota</taxon>
        <taxon>Haptista</taxon>
        <taxon>Haptophyta</taxon>
        <taxon>Prymnesiophyceae</taxon>
        <taxon>Prymnesiales</taxon>
        <taxon>Prymnesiaceae</taxon>
        <taxon>Prymnesium</taxon>
    </lineage>
</organism>
<dbReference type="Proteomes" id="UP001515480">
    <property type="component" value="Unassembled WGS sequence"/>
</dbReference>
<dbReference type="InterPro" id="IPR012462">
    <property type="entry name" value="UFSP1/2_DUB_cat"/>
</dbReference>